<reference evidence="1" key="1">
    <citation type="submission" date="2020-02" db="EMBL/GenBank/DDBJ databases">
        <authorList>
            <person name="Meier V. D."/>
        </authorList>
    </citation>
    <scope>NUCLEOTIDE SEQUENCE</scope>
    <source>
        <strain evidence="1">AVDCRST_MAG83</strain>
    </source>
</reference>
<name>A0A6J4H0V0_9MICC</name>
<dbReference type="EMBL" id="CADCTE010000002">
    <property type="protein sequence ID" value="CAA9211247.1"/>
    <property type="molecule type" value="Genomic_DNA"/>
</dbReference>
<organism evidence="1">
    <name type="scientific">uncultured Arthrobacter sp</name>
    <dbReference type="NCBI Taxonomy" id="114050"/>
    <lineage>
        <taxon>Bacteria</taxon>
        <taxon>Bacillati</taxon>
        <taxon>Actinomycetota</taxon>
        <taxon>Actinomycetes</taxon>
        <taxon>Micrococcales</taxon>
        <taxon>Micrococcaceae</taxon>
        <taxon>Arthrobacter</taxon>
        <taxon>environmental samples</taxon>
    </lineage>
</organism>
<protein>
    <submittedName>
        <fullName evidence="1">Uncharacterized protein</fullName>
    </submittedName>
</protein>
<gene>
    <name evidence="1" type="ORF">AVDCRST_MAG83-64</name>
</gene>
<sequence length="292" mass="30447">MRWSGETGRGGWIGPRLTGRAGSVGSVVPTGFEAYARVLHPPRATPPGLGVDTGPGAGLPGGPTRWSWARAAAHTGAVIHPQVQWAGIAGATDITLRLSSGWDLDAPAPGHLEPELLAVLLTVARGATTTAAPLTLGLWSGWDVAGAELMPFTPAGASHGERRAARDEAGSAYAAAVDPAVALALAGGPYLELPGRRYILLDATADELADPTWPLRAGIGWFGGIPGPMPQLIWPGDRAWFVGSEIDFDSTIVCGTRAFIDEVLAEPVLEALNVEPGTDLTSEGDWINRHHF</sequence>
<dbReference type="AlphaFoldDB" id="A0A6J4H0V0"/>
<evidence type="ECO:0000313" key="1">
    <source>
        <dbReference type="EMBL" id="CAA9211247.1"/>
    </source>
</evidence>
<proteinExistence type="predicted"/>
<accession>A0A6J4H0V0</accession>